<proteinExistence type="predicted"/>
<dbReference type="Proteomes" id="UP001630127">
    <property type="component" value="Unassembled WGS sequence"/>
</dbReference>
<evidence type="ECO:0000256" key="5">
    <source>
        <dbReference type="ARBA" id="ARBA00023242"/>
    </source>
</evidence>
<dbReference type="GO" id="GO:0005634">
    <property type="term" value="C:nucleus"/>
    <property type="evidence" value="ECO:0007669"/>
    <property type="project" value="UniProtKB-SubCell"/>
</dbReference>
<dbReference type="PANTHER" id="PTHR31391:SF64">
    <property type="entry name" value="B3 DOMAIN-CONTAINING PROTEIN OS06G0112300"/>
    <property type="match status" value="1"/>
</dbReference>
<protein>
    <recommendedName>
        <fullName evidence="7">TF-B3 domain-containing protein</fullName>
    </recommendedName>
</protein>
<dbReference type="PROSITE" id="PS50863">
    <property type="entry name" value="B3"/>
    <property type="match status" value="1"/>
</dbReference>
<evidence type="ECO:0000256" key="6">
    <source>
        <dbReference type="SAM" id="MobiDB-lite"/>
    </source>
</evidence>
<keyword evidence="5" id="KW-0539">Nucleus</keyword>
<dbReference type="AlphaFoldDB" id="A0ABD2ZB11"/>
<feature type="region of interest" description="Disordered" evidence="6">
    <location>
        <begin position="1"/>
        <end position="26"/>
    </location>
</feature>
<reference evidence="8 9" key="1">
    <citation type="submission" date="2024-11" db="EMBL/GenBank/DDBJ databases">
        <title>A near-complete genome assembly of Cinchona calisaya.</title>
        <authorList>
            <person name="Lian D.C."/>
            <person name="Zhao X.W."/>
            <person name="Wei L."/>
        </authorList>
    </citation>
    <scope>NUCLEOTIDE SEQUENCE [LARGE SCALE GENOMIC DNA]</scope>
    <source>
        <tissue evidence="8">Nenye</tissue>
    </source>
</reference>
<comment type="caution">
    <text evidence="8">The sequence shown here is derived from an EMBL/GenBank/DDBJ whole genome shotgun (WGS) entry which is preliminary data.</text>
</comment>
<evidence type="ECO:0000256" key="4">
    <source>
        <dbReference type="ARBA" id="ARBA00023163"/>
    </source>
</evidence>
<sequence length="183" mass="20493">MSLSSEGNVKSMDKVDSSINATDGEVGNALSQDSQAKYIELHHSKDGLPQKLVDDDFSPLTGKPFCHCIVTKSHVHKLYLMVFPASLHPDLPMKSVPAVVACRGKTWEMMFMGGNSKKRFDIQSWKKFVNDNDLNLGDALFWEVMESSDEMVKFKVQIIRGDFPSELERQVNGETEATPIIID</sequence>
<comment type="subcellular location">
    <subcellularLocation>
        <location evidence="1">Nucleus</location>
    </subcellularLocation>
</comment>
<keyword evidence="2" id="KW-0805">Transcription regulation</keyword>
<organism evidence="8 9">
    <name type="scientific">Cinchona calisaya</name>
    <dbReference type="NCBI Taxonomy" id="153742"/>
    <lineage>
        <taxon>Eukaryota</taxon>
        <taxon>Viridiplantae</taxon>
        <taxon>Streptophyta</taxon>
        <taxon>Embryophyta</taxon>
        <taxon>Tracheophyta</taxon>
        <taxon>Spermatophyta</taxon>
        <taxon>Magnoliopsida</taxon>
        <taxon>eudicotyledons</taxon>
        <taxon>Gunneridae</taxon>
        <taxon>Pentapetalae</taxon>
        <taxon>asterids</taxon>
        <taxon>lamiids</taxon>
        <taxon>Gentianales</taxon>
        <taxon>Rubiaceae</taxon>
        <taxon>Cinchonoideae</taxon>
        <taxon>Cinchoneae</taxon>
        <taxon>Cinchona</taxon>
    </lineage>
</organism>
<dbReference type="SUPFAM" id="SSF101936">
    <property type="entry name" value="DNA-binding pseudobarrel domain"/>
    <property type="match status" value="1"/>
</dbReference>
<dbReference type="InterPro" id="IPR044837">
    <property type="entry name" value="REM16-like"/>
</dbReference>
<evidence type="ECO:0000256" key="3">
    <source>
        <dbReference type="ARBA" id="ARBA00023125"/>
    </source>
</evidence>
<dbReference type="EMBL" id="JBJUIK010000010">
    <property type="protein sequence ID" value="KAL3516672.1"/>
    <property type="molecule type" value="Genomic_DNA"/>
</dbReference>
<accession>A0ABD2ZB11</accession>
<dbReference type="GO" id="GO:0003677">
    <property type="term" value="F:DNA binding"/>
    <property type="evidence" value="ECO:0007669"/>
    <property type="project" value="UniProtKB-KW"/>
</dbReference>
<dbReference type="InterPro" id="IPR003340">
    <property type="entry name" value="B3_DNA-bd"/>
</dbReference>
<keyword evidence="9" id="KW-1185">Reference proteome</keyword>
<dbReference type="CDD" id="cd10017">
    <property type="entry name" value="B3_DNA"/>
    <property type="match status" value="1"/>
</dbReference>
<keyword evidence="4" id="KW-0804">Transcription</keyword>
<name>A0ABD2ZB11_9GENT</name>
<evidence type="ECO:0000313" key="8">
    <source>
        <dbReference type="EMBL" id="KAL3516672.1"/>
    </source>
</evidence>
<dbReference type="PANTHER" id="PTHR31391">
    <property type="entry name" value="B3 DOMAIN-CONTAINING PROTEIN OS11G0197600-RELATED"/>
    <property type="match status" value="1"/>
</dbReference>
<evidence type="ECO:0000313" key="9">
    <source>
        <dbReference type="Proteomes" id="UP001630127"/>
    </source>
</evidence>
<dbReference type="InterPro" id="IPR015300">
    <property type="entry name" value="DNA-bd_pseudobarrel_sf"/>
</dbReference>
<feature type="domain" description="TF-B3" evidence="7">
    <location>
        <begin position="103"/>
        <end position="162"/>
    </location>
</feature>
<evidence type="ECO:0000259" key="7">
    <source>
        <dbReference type="PROSITE" id="PS50863"/>
    </source>
</evidence>
<dbReference type="Gene3D" id="2.40.330.10">
    <property type="entry name" value="DNA-binding pseudobarrel domain"/>
    <property type="match status" value="1"/>
</dbReference>
<evidence type="ECO:0000256" key="2">
    <source>
        <dbReference type="ARBA" id="ARBA00023015"/>
    </source>
</evidence>
<gene>
    <name evidence="8" type="ORF">ACH5RR_023574</name>
</gene>
<evidence type="ECO:0000256" key="1">
    <source>
        <dbReference type="ARBA" id="ARBA00004123"/>
    </source>
</evidence>
<keyword evidence="3" id="KW-0238">DNA-binding</keyword>